<feature type="transmembrane region" description="Helical" evidence="1">
    <location>
        <begin position="21"/>
        <end position="40"/>
    </location>
</feature>
<evidence type="ECO:0000256" key="1">
    <source>
        <dbReference type="SAM" id="Phobius"/>
    </source>
</evidence>
<dbReference type="EMBL" id="MN739684">
    <property type="protein sequence ID" value="QHT21016.1"/>
    <property type="molecule type" value="Genomic_DNA"/>
</dbReference>
<evidence type="ECO:0000313" key="2">
    <source>
        <dbReference type="EMBL" id="QHT21016.1"/>
    </source>
</evidence>
<proteinExistence type="predicted"/>
<protein>
    <submittedName>
        <fullName evidence="2">Uncharacterized protein</fullName>
    </submittedName>
</protein>
<reference evidence="2" key="1">
    <citation type="journal article" date="2020" name="Nature">
        <title>Giant virus diversity and host interactions through global metagenomics.</title>
        <authorList>
            <person name="Schulz F."/>
            <person name="Roux S."/>
            <person name="Paez-Espino D."/>
            <person name="Jungbluth S."/>
            <person name="Walsh D.A."/>
            <person name="Denef V.J."/>
            <person name="McMahon K.D."/>
            <person name="Konstantinidis K.T."/>
            <person name="Eloe-Fadrosh E.A."/>
            <person name="Kyrpides N.C."/>
            <person name="Woyke T."/>
        </authorList>
    </citation>
    <scope>NUCLEOTIDE SEQUENCE</scope>
    <source>
        <strain evidence="2">GVMAG-M-3300023174-75</strain>
    </source>
</reference>
<accession>A0A6C0DVN4</accession>
<sequence length="113" mass="13441">MDLNRLRSYRIQLEQPFYNSNSLGISIFDLFMTFFIAYIIEPYVRVYTKLNRQAYYLALLPLGVVSHSLSEQHTFLNGKLFDNSINLYKIIMIIIIIKLIYELNNSFYVKNNQ</sequence>
<name>A0A6C0DVN4_9ZZZZ</name>
<keyword evidence="1" id="KW-1133">Transmembrane helix</keyword>
<keyword evidence="1" id="KW-0472">Membrane</keyword>
<organism evidence="2">
    <name type="scientific">viral metagenome</name>
    <dbReference type="NCBI Taxonomy" id="1070528"/>
    <lineage>
        <taxon>unclassified sequences</taxon>
        <taxon>metagenomes</taxon>
        <taxon>organismal metagenomes</taxon>
    </lineage>
</organism>
<feature type="transmembrane region" description="Helical" evidence="1">
    <location>
        <begin position="85"/>
        <end position="101"/>
    </location>
</feature>
<keyword evidence="1" id="KW-0812">Transmembrane</keyword>
<dbReference type="AlphaFoldDB" id="A0A6C0DVN4"/>